<dbReference type="InterPro" id="IPR017871">
    <property type="entry name" value="ABC_transporter-like_CS"/>
</dbReference>
<dbReference type="AlphaFoldDB" id="A0A516X359"/>
<organism evidence="6 7">
    <name type="scientific">Tomitella fengzijianii</name>
    <dbReference type="NCBI Taxonomy" id="2597660"/>
    <lineage>
        <taxon>Bacteria</taxon>
        <taxon>Bacillati</taxon>
        <taxon>Actinomycetota</taxon>
        <taxon>Actinomycetes</taxon>
        <taxon>Mycobacteriales</taxon>
        <taxon>Tomitella</taxon>
    </lineage>
</organism>
<dbReference type="SMART" id="SM00382">
    <property type="entry name" value="AAA"/>
    <property type="match status" value="1"/>
</dbReference>
<feature type="domain" description="ABC transporter" evidence="5">
    <location>
        <begin position="10"/>
        <end position="236"/>
    </location>
</feature>
<dbReference type="PANTHER" id="PTHR43335">
    <property type="entry name" value="ABC TRANSPORTER, ATP-BINDING PROTEIN"/>
    <property type="match status" value="1"/>
</dbReference>
<dbReference type="EMBL" id="CP041765">
    <property type="protein sequence ID" value="QDQ97519.1"/>
    <property type="molecule type" value="Genomic_DNA"/>
</dbReference>
<proteinExistence type="inferred from homology"/>
<dbReference type="CDD" id="cd03268">
    <property type="entry name" value="ABC_BcrA_bacitracin_resist"/>
    <property type="match status" value="1"/>
</dbReference>
<dbReference type="PROSITE" id="PS50893">
    <property type="entry name" value="ABC_TRANSPORTER_2"/>
    <property type="match status" value="1"/>
</dbReference>
<accession>A0A516X359</accession>
<dbReference type="Pfam" id="PF00005">
    <property type="entry name" value="ABC_tran"/>
    <property type="match status" value="1"/>
</dbReference>
<gene>
    <name evidence="6" type="ORF">FO059_09495</name>
</gene>
<dbReference type="GO" id="GO:0005524">
    <property type="term" value="F:ATP binding"/>
    <property type="evidence" value="ECO:0007669"/>
    <property type="project" value="UniProtKB-KW"/>
</dbReference>
<evidence type="ECO:0000259" key="5">
    <source>
        <dbReference type="PROSITE" id="PS50893"/>
    </source>
</evidence>
<keyword evidence="4 6" id="KW-0067">ATP-binding</keyword>
<dbReference type="KEGG" id="toy:FO059_09495"/>
<evidence type="ECO:0000256" key="3">
    <source>
        <dbReference type="ARBA" id="ARBA00022741"/>
    </source>
</evidence>
<reference evidence="6 7" key="1">
    <citation type="submission" date="2019-07" db="EMBL/GenBank/DDBJ databases">
        <title>Tomitella cavernea sp. nov., an actinomycete isolated from soil.</title>
        <authorList>
            <person name="Cheng J."/>
        </authorList>
    </citation>
    <scope>NUCLEOTIDE SEQUENCE [LARGE SCALE GENOMIC DNA]</scope>
    <source>
        <strain evidence="6 7">HY188</strain>
    </source>
</reference>
<name>A0A516X359_9ACTN</name>
<evidence type="ECO:0000313" key="7">
    <source>
        <dbReference type="Proteomes" id="UP000317344"/>
    </source>
</evidence>
<dbReference type="Gene3D" id="3.40.50.300">
    <property type="entry name" value="P-loop containing nucleotide triphosphate hydrolases"/>
    <property type="match status" value="1"/>
</dbReference>
<dbReference type="GO" id="GO:0016887">
    <property type="term" value="F:ATP hydrolysis activity"/>
    <property type="evidence" value="ECO:0007669"/>
    <property type="project" value="InterPro"/>
</dbReference>
<dbReference type="PROSITE" id="PS00211">
    <property type="entry name" value="ABC_TRANSPORTER_1"/>
    <property type="match status" value="1"/>
</dbReference>
<evidence type="ECO:0000313" key="6">
    <source>
        <dbReference type="EMBL" id="QDQ97519.1"/>
    </source>
</evidence>
<dbReference type="RefSeq" id="WP_143908287.1">
    <property type="nucleotide sequence ID" value="NZ_CP041765.1"/>
</dbReference>
<keyword evidence="3" id="KW-0547">Nucleotide-binding</keyword>
<evidence type="ECO:0000256" key="4">
    <source>
        <dbReference type="ARBA" id="ARBA00022840"/>
    </source>
</evidence>
<keyword evidence="2" id="KW-0813">Transport</keyword>
<sequence length="312" mass="33154">MPSHHTPYAINVRGLTKSFGGRRAVDALSFTVRPGRITGFLGPNGAGKTTTLRMLLGLVRPTSGAALIGEHRYEDLPAPARTVGALLEADGFHPGRTGRDHLRTYAPALGADDRRVDEVLAQVGLDEDAARRTVRGYSLGMRQRLGIAAALLPDPPVLICDEPTNGLDPEGIRWLRGLLRERADRGHTVLVSSHLLAEMQQIVDSVVIIDKGRVVYDGDVAAVGEPTVRVRALDGARLAAALTAAGAVVEDAGDGVLRVRAAGAEQIARTALREQIVVTELVGEEHSLEELFFSLTEPGAGQAPATIQETAQ</sequence>
<evidence type="ECO:0000256" key="2">
    <source>
        <dbReference type="ARBA" id="ARBA00022448"/>
    </source>
</evidence>
<keyword evidence="7" id="KW-1185">Reference proteome</keyword>
<dbReference type="OrthoDB" id="9804819at2"/>
<dbReference type="InterPro" id="IPR003439">
    <property type="entry name" value="ABC_transporter-like_ATP-bd"/>
</dbReference>
<comment type="similarity">
    <text evidence="1">Belongs to the ABC transporter superfamily.</text>
</comment>
<dbReference type="Proteomes" id="UP000317344">
    <property type="component" value="Chromosome"/>
</dbReference>
<dbReference type="InterPro" id="IPR003593">
    <property type="entry name" value="AAA+_ATPase"/>
</dbReference>
<dbReference type="InterPro" id="IPR027417">
    <property type="entry name" value="P-loop_NTPase"/>
</dbReference>
<dbReference type="SUPFAM" id="SSF52540">
    <property type="entry name" value="P-loop containing nucleoside triphosphate hydrolases"/>
    <property type="match status" value="1"/>
</dbReference>
<dbReference type="PANTHER" id="PTHR43335:SF4">
    <property type="entry name" value="ABC TRANSPORTER, ATP-BINDING PROTEIN"/>
    <property type="match status" value="1"/>
</dbReference>
<protein>
    <submittedName>
        <fullName evidence="6">ABC transporter ATP-binding protein</fullName>
    </submittedName>
</protein>
<evidence type="ECO:0000256" key="1">
    <source>
        <dbReference type="ARBA" id="ARBA00005417"/>
    </source>
</evidence>
<reference evidence="6 7" key="2">
    <citation type="submission" date="2019-07" db="EMBL/GenBank/DDBJ databases">
        <authorList>
            <person name="Huang Y."/>
        </authorList>
    </citation>
    <scope>NUCLEOTIDE SEQUENCE [LARGE SCALE GENOMIC DNA]</scope>
    <source>
        <strain evidence="6 7">HY188</strain>
    </source>
</reference>